<evidence type="ECO:0000313" key="3">
    <source>
        <dbReference type="Proteomes" id="UP001285636"/>
    </source>
</evidence>
<dbReference type="Proteomes" id="UP001285636">
    <property type="component" value="Unassembled WGS sequence"/>
</dbReference>
<dbReference type="PANTHER" id="PTHR43233:SF1">
    <property type="entry name" value="FAMILY N-ACETYLTRANSFERASE, PUTATIVE (AFU_ORTHOLOGUE AFUA_6G03350)-RELATED"/>
    <property type="match status" value="1"/>
</dbReference>
<sequence>MITYEVNRAISAEQLADLFKRSTIKRPHEDAARLTKMIEASPLLVTAWDGGHLTGAARSLTDFSYCCYLSDLAVDKRYQHKGIGRKLIERTRQEIGTECSLILLSSPEALDYYPKVGFKKADHAYYIQRKQ</sequence>
<protein>
    <submittedName>
        <fullName evidence="2">GNAT family N-acetyltransferase</fullName>
        <ecNumber evidence="2">2.3.1.-</ecNumber>
    </submittedName>
</protein>
<dbReference type="InterPro" id="IPR053144">
    <property type="entry name" value="Acetyltransferase_Butenolide"/>
</dbReference>
<accession>A0AAJ2KU58</accession>
<comment type="caution">
    <text evidence="2">The sequence shown here is derived from an EMBL/GenBank/DDBJ whole genome shotgun (WGS) entry which is preliminary data.</text>
</comment>
<evidence type="ECO:0000259" key="1">
    <source>
        <dbReference type="PROSITE" id="PS51186"/>
    </source>
</evidence>
<keyword evidence="2" id="KW-0012">Acyltransferase</keyword>
<dbReference type="InterPro" id="IPR000182">
    <property type="entry name" value="GNAT_dom"/>
</dbReference>
<dbReference type="Pfam" id="PF13673">
    <property type="entry name" value="Acetyltransf_10"/>
    <property type="match status" value="1"/>
</dbReference>
<dbReference type="Gene3D" id="3.40.630.30">
    <property type="match status" value="1"/>
</dbReference>
<organism evidence="2 3">
    <name type="scientific">Alkalihalophilus pseudofirmus</name>
    <name type="common">Bacillus pseudofirmus</name>
    <dbReference type="NCBI Taxonomy" id="79885"/>
    <lineage>
        <taxon>Bacteria</taxon>
        <taxon>Bacillati</taxon>
        <taxon>Bacillota</taxon>
        <taxon>Bacilli</taxon>
        <taxon>Bacillales</taxon>
        <taxon>Bacillaceae</taxon>
        <taxon>Alkalihalophilus</taxon>
    </lineage>
</organism>
<dbReference type="EC" id="2.3.1.-" evidence="2"/>
<dbReference type="EMBL" id="JAWJAY010000001">
    <property type="protein sequence ID" value="MDV2885162.1"/>
    <property type="molecule type" value="Genomic_DNA"/>
</dbReference>
<dbReference type="InterPro" id="IPR016181">
    <property type="entry name" value="Acyl_CoA_acyltransferase"/>
</dbReference>
<dbReference type="CDD" id="cd04301">
    <property type="entry name" value="NAT_SF"/>
    <property type="match status" value="1"/>
</dbReference>
<gene>
    <name evidence="2" type="ORF">RYX45_08210</name>
</gene>
<dbReference type="AlphaFoldDB" id="A0AAJ2KU58"/>
<dbReference type="PROSITE" id="PS51186">
    <property type="entry name" value="GNAT"/>
    <property type="match status" value="1"/>
</dbReference>
<proteinExistence type="predicted"/>
<name>A0AAJ2KU58_ALKPS</name>
<dbReference type="PANTHER" id="PTHR43233">
    <property type="entry name" value="FAMILY N-ACETYLTRANSFERASE, PUTATIVE (AFU_ORTHOLOGUE AFUA_6G03350)-RELATED"/>
    <property type="match status" value="1"/>
</dbReference>
<dbReference type="RefSeq" id="WP_012959277.1">
    <property type="nucleotide sequence ID" value="NZ_CP144224.1"/>
</dbReference>
<dbReference type="GO" id="GO:0016747">
    <property type="term" value="F:acyltransferase activity, transferring groups other than amino-acyl groups"/>
    <property type="evidence" value="ECO:0007669"/>
    <property type="project" value="InterPro"/>
</dbReference>
<evidence type="ECO:0000313" key="2">
    <source>
        <dbReference type="EMBL" id="MDV2885162.1"/>
    </source>
</evidence>
<dbReference type="SUPFAM" id="SSF55729">
    <property type="entry name" value="Acyl-CoA N-acyltransferases (Nat)"/>
    <property type="match status" value="1"/>
</dbReference>
<keyword evidence="2" id="KW-0808">Transferase</keyword>
<feature type="domain" description="N-acetyltransferase" evidence="1">
    <location>
        <begin position="2"/>
        <end position="131"/>
    </location>
</feature>
<reference evidence="2" key="1">
    <citation type="submission" date="2023-10" db="EMBL/GenBank/DDBJ databases">
        <title>Screening of Alkalihalophilus pseudofirmusBZ-TG-HK211 and Its Alleviation of Salt Stress on Rapeseed Growth.</title>
        <authorList>
            <person name="Zhao B."/>
            <person name="Guo T."/>
        </authorList>
    </citation>
    <scope>NUCLEOTIDE SEQUENCE</scope>
    <source>
        <strain evidence="2">BZ-TG-HK211</strain>
    </source>
</reference>